<dbReference type="InterPro" id="IPR011037">
    <property type="entry name" value="Pyrv_Knase-like_insert_dom_sf"/>
</dbReference>
<dbReference type="Pfam" id="PF03476">
    <property type="entry name" value="MOSC_N"/>
    <property type="match status" value="1"/>
</dbReference>
<dbReference type="GO" id="GO:0003824">
    <property type="term" value="F:catalytic activity"/>
    <property type="evidence" value="ECO:0007669"/>
    <property type="project" value="InterPro"/>
</dbReference>
<dbReference type="GO" id="GO:0030170">
    <property type="term" value="F:pyridoxal phosphate binding"/>
    <property type="evidence" value="ECO:0007669"/>
    <property type="project" value="InterPro"/>
</dbReference>
<dbReference type="RefSeq" id="WP_085784087.1">
    <property type="nucleotide sequence ID" value="NZ_CP008743.1"/>
</dbReference>
<dbReference type="InterPro" id="IPR005302">
    <property type="entry name" value="MoCF_Sase_C"/>
</dbReference>
<feature type="domain" description="MOSC" evidence="1">
    <location>
        <begin position="117"/>
        <end position="268"/>
    </location>
</feature>
<dbReference type="KEGG" id="naf:GQ61_04155"/>
<name>A0A1W6N458_9PROT</name>
<dbReference type="PANTHER" id="PTHR14237">
    <property type="entry name" value="MOLYBDOPTERIN COFACTOR SULFURASE MOSC"/>
    <property type="match status" value="1"/>
</dbReference>
<organism evidence="2 3">
    <name type="scientific">Candidatus Nucleicultrix amoebiphila FS5</name>
    <dbReference type="NCBI Taxonomy" id="1414854"/>
    <lineage>
        <taxon>Bacteria</taxon>
        <taxon>Pseudomonadati</taxon>
        <taxon>Pseudomonadota</taxon>
        <taxon>Alphaproteobacteria</taxon>
        <taxon>Holosporales</taxon>
        <taxon>Candidatus Nucleicultricaceae</taxon>
        <taxon>Candidatus Nucleicultrix</taxon>
    </lineage>
</organism>
<evidence type="ECO:0000259" key="1">
    <source>
        <dbReference type="PROSITE" id="PS51340"/>
    </source>
</evidence>
<gene>
    <name evidence="2" type="ORF">GQ61_04155</name>
</gene>
<accession>A0A1W6N458</accession>
<keyword evidence="3" id="KW-1185">Reference proteome</keyword>
<evidence type="ECO:0000313" key="3">
    <source>
        <dbReference type="Proteomes" id="UP000237351"/>
    </source>
</evidence>
<protein>
    <recommendedName>
        <fullName evidence="1">MOSC domain-containing protein</fullName>
    </recommendedName>
</protein>
<dbReference type="InterPro" id="IPR005303">
    <property type="entry name" value="MOCOS_middle"/>
</dbReference>
<evidence type="ECO:0000313" key="2">
    <source>
        <dbReference type="EMBL" id="ARN84633.1"/>
    </source>
</evidence>
<dbReference type="Pfam" id="PF03473">
    <property type="entry name" value="MOSC"/>
    <property type="match status" value="1"/>
</dbReference>
<dbReference type="GO" id="GO:0030151">
    <property type="term" value="F:molybdenum ion binding"/>
    <property type="evidence" value="ECO:0007669"/>
    <property type="project" value="InterPro"/>
</dbReference>
<dbReference type="EMBL" id="CP008743">
    <property type="protein sequence ID" value="ARN84633.1"/>
    <property type="molecule type" value="Genomic_DNA"/>
</dbReference>
<dbReference type="SUPFAM" id="SSF50800">
    <property type="entry name" value="PK beta-barrel domain-like"/>
    <property type="match status" value="1"/>
</dbReference>
<reference evidence="2 3" key="1">
    <citation type="submission" date="2014-06" db="EMBL/GenBank/DDBJ databases">
        <title>The genome of the endonuclear symbiont Nucleicultrix amoebiphila.</title>
        <authorList>
            <person name="Schulz F."/>
            <person name="Horn M."/>
        </authorList>
    </citation>
    <scope>NUCLEOTIDE SEQUENCE [LARGE SCALE GENOMIC DNA]</scope>
    <source>
        <strain evidence="2 3">FS5</strain>
    </source>
</reference>
<dbReference type="PANTHER" id="PTHR14237:SF19">
    <property type="entry name" value="MITOCHONDRIAL AMIDOXIME REDUCING COMPONENT 1"/>
    <property type="match status" value="1"/>
</dbReference>
<sequence length="269" mass="31260">MTDYKISKLYIHPIKSLHYVEVESFNVVENGAEFDRQWMIIDENDRFITQRTVPRMALIQPTIQEENLVINIPQEPPRVHDIEEFEGEPRIATIWKDLCSVVEVSSETSEKLSRFLDTPVKLVRMDPRSSRKLNERYTGDNHRHINFQDSQPFLVISESSLSVLNSKLKEPLPMNRFRPNIVISGSIEAHDEDKWKEIKIGDLSLQFSKLCTRCTITSTDQETGERKDREPLTTLKTYRMTDKGISFGAYFIHQNFGKITLGDTVEIQQ</sequence>
<proteinExistence type="predicted"/>
<dbReference type="AlphaFoldDB" id="A0A1W6N458"/>
<dbReference type="Proteomes" id="UP000237351">
    <property type="component" value="Chromosome"/>
</dbReference>
<dbReference type="PROSITE" id="PS51340">
    <property type="entry name" value="MOSC"/>
    <property type="match status" value="1"/>
</dbReference>
<dbReference type="SUPFAM" id="SSF141673">
    <property type="entry name" value="MOSC N-terminal domain-like"/>
    <property type="match status" value="1"/>
</dbReference>
<dbReference type="OrthoDB" id="581532at2"/>
<dbReference type="STRING" id="1414854.GQ61_04155"/>